<dbReference type="AlphaFoldDB" id="A0A8K0HIF5"/>
<dbReference type="SMART" id="SM00393">
    <property type="entry name" value="R3H"/>
    <property type="match status" value="1"/>
</dbReference>
<reference evidence="4" key="1">
    <citation type="submission" date="2020-03" db="EMBL/GenBank/DDBJ databases">
        <title>A high-quality chromosome-level genome assembly of a woody plant with both climbing and erect habits, Rhamnella rubrinervis.</title>
        <authorList>
            <person name="Lu Z."/>
            <person name="Yang Y."/>
            <person name="Zhu X."/>
            <person name="Sun Y."/>
        </authorList>
    </citation>
    <scope>NUCLEOTIDE SEQUENCE</scope>
    <source>
        <strain evidence="4">BYM</strain>
        <tissue evidence="4">Leaf</tissue>
    </source>
</reference>
<proteinExistence type="predicted"/>
<feature type="compositionally biased region" description="Polar residues" evidence="1">
    <location>
        <begin position="581"/>
        <end position="590"/>
    </location>
</feature>
<evidence type="ECO:0000259" key="3">
    <source>
        <dbReference type="PROSITE" id="PS51061"/>
    </source>
</evidence>
<dbReference type="OrthoDB" id="29523at2759"/>
<feature type="domain" description="R3H" evidence="3">
    <location>
        <begin position="450"/>
        <end position="515"/>
    </location>
</feature>
<sequence>MAGGGRGGRRRPSGNSNSSSSNSTTKGRRRRGSDPSKVAQFVEGGVLSDWSSTPANSRGKKPILKNKSGSNSGSFDRTIAPCSAPKSGPQKYNRNLFGYQYPSVDLQGVLHPESHVISNNEDNSFDESRPFVLVDSKEAQIVAYADQTPSSQPHNVEFTYSYGSSFVLGDSSHRGLGFSDEREEAPSNVEASSKQMEEQEESCSDSLSSEKEMNIGERGERINCEGNVDMTEDLPAVTLSPKKNSGFVSIGGMKLYTQDISEEESDEDKYGEIMDEQSSDSLEEAGTVGSSESDDSEDTSDSDLDVDEEVAEDYIEGIGGSDKIMETKWLVEEEFGESDEDTSSSLGYDETLGKLGGIALQEASREYGMKKTLPRQKHKVSAVDSWSFAMDDLTLVKDPRTVYAKKKPVARFPQSWPSEAHRSKTSRRFPGEKKKHRKESIAVKRRERMLLRGVDLEEINSKLEQVVLEQKEVYSFQPMHPRDCSQVRRLAAVYRLQSDCHGSGKKRFVTVTRTQQTSLPSSSDRLRLEKLVGAEDADFAVVENSNTKTVGVDKRKSKKIVKGSSRSPYELDQSARRKISRNSTNRQGSGRINECKQTGKKDSYANQPVSFISSGMMQESVKITTVDSVDMDSSSKNMSAAGPAEIGSFEVHTKGFGSKMMAKMGFVEGSGLGKEGQGMAQPIEVMKRPKSLGLGVEFSNTDDDPPKGHPPKSNPYPSKNRPVKNKSQGIGAFEKHTKGFGSKMMAKMGFVEGKGLGKDSQGIVNPLLAVRLPKSRGLGSQD</sequence>
<evidence type="ECO:0000259" key="2">
    <source>
        <dbReference type="PROSITE" id="PS50174"/>
    </source>
</evidence>
<evidence type="ECO:0000313" key="5">
    <source>
        <dbReference type="Proteomes" id="UP000796880"/>
    </source>
</evidence>
<dbReference type="GO" id="GO:0003676">
    <property type="term" value="F:nucleic acid binding"/>
    <property type="evidence" value="ECO:0007669"/>
    <property type="project" value="UniProtKB-UniRule"/>
</dbReference>
<protein>
    <recommendedName>
        <fullName evidence="6">Protein SQS1</fullName>
    </recommendedName>
</protein>
<dbReference type="PANTHER" id="PTHR47423:SF2">
    <property type="entry name" value="PROTEIN SQS1"/>
    <property type="match status" value="1"/>
</dbReference>
<name>A0A8K0HIF5_9ROSA</name>
<dbReference type="InterPro" id="IPR034082">
    <property type="entry name" value="R3H_G-patch"/>
</dbReference>
<feature type="compositionally biased region" description="Basic residues" evidence="1">
    <location>
        <begin position="423"/>
        <end position="438"/>
    </location>
</feature>
<dbReference type="Pfam" id="PF01585">
    <property type="entry name" value="G-patch"/>
    <property type="match status" value="2"/>
</dbReference>
<evidence type="ECO:0000313" key="4">
    <source>
        <dbReference type="EMBL" id="KAF3453011.1"/>
    </source>
</evidence>
<dbReference type="SMART" id="SM00443">
    <property type="entry name" value="G_patch"/>
    <property type="match status" value="2"/>
</dbReference>
<feature type="region of interest" description="Disordered" evidence="1">
    <location>
        <begin position="553"/>
        <end position="601"/>
    </location>
</feature>
<feature type="region of interest" description="Disordered" evidence="1">
    <location>
        <begin position="1"/>
        <end position="87"/>
    </location>
</feature>
<feature type="region of interest" description="Disordered" evidence="1">
    <location>
        <begin position="414"/>
        <end position="440"/>
    </location>
</feature>
<gene>
    <name evidence="4" type="ORF">FNV43_RR03444</name>
</gene>
<feature type="region of interest" description="Disordered" evidence="1">
    <location>
        <begin position="694"/>
        <end position="738"/>
    </location>
</feature>
<keyword evidence="5" id="KW-1185">Reference proteome</keyword>
<dbReference type="PROSITE" id="PS51061">
    <property type="entry name" value="R3H"/>
    <property type="match status" value="1"/>
</dbReference>
<dbReference type="Proteomes" id="UP000796880">
    <property type="component" value="Unassembled WGS sequence"/>
</dbReference>
<feature type="region of interest" description="Disordered" evidence="1">
    <location>
        <begin position="175"/>
        <end position="227"/>
    </location>
</feature>
<evidence type="ECO:0008006" key="6">
    <source>
        <dbReference type="Google" id="ProtNLM"/>
    </source>
</evidence>
<dbReference type="Gene3D" id="3.30.1370.50">
    <property type="entry name" value="R3H-like domain"/>
    <property type="match status" value="1"/>
</dbReference>
<organism evidence="4 5">
    <name type="scientific">Rhamnella rubrinervis</name>
    <dbReference type="NCBI Taxonomy" id="2594499"/>
    <lineage>
        <taxon>Eukaryota</taxon>
        <taxon>Viridiplantae</taxon>
        <taxon>Streptophyta</taxon>
        <taxon>Embryophyta</taxon>
        <taxon>Tracheophyta</taxon>
        <taxon>Spermatophyta</taxon>
        <taxon>Magnoliopsida</taxon>
        <taxon>eudicotyledons</taxon>
        <taxon>Gunneridae</taxon>
        <taxon>Pentapetalae</taxon>
        <taxon>rosids</taxon>
        <taxon>fabids</taxon>
        <taxon>Rosales</taxon>
        <taxon>Rhamnaceae</taxon>
        <taxon>rhamnoid group</taxon>
        <taxon>Rhamneae</taxon>
        <taxon>Rhamnella</taxon>
    </lineage>
</organism>
<feature type="domain" description="G-patch" evidence="2">
    <location>
        <begin position="653"/>
        <end position="699"/>
    </location>
</feature>
<dbReference type="CDD" id="cd02646">
    <property type="entry name" value="R3H_G-patch"/>
    <property type="match status" value="1"/>
</dbReference>
<dbReference type="PANTHER" id="PTHR47423">
    <property type="entry name" value="G-PATCH DOMAIN CONTAINING PROTEIN"/>
    <property type="match status" value="1"/>
</dbReference>
<dbReference type="InterPro" id="IPR036867">
    <property type="entry name" value="R3H_dom_sf"/>
</dbReference>
<feature type="compositionally biased region" description="Low complexity" evidence="1">
    <location>
        <begin position="13"/>
        <end position="25"/>
    </location>
</feature>
<accession>A0A8K0HIF5</accession>
<dbReference type="EMBL" id="VOIH02000002">
    <property type="protein sequence ID" value="KAF3453011.1"/>
    <property type="molecule type" value="Genomic_DNA"/>
</dbReference>
<dbReference type="Pfam" id="PF01424">
    <property type="entry name" value="R3H"/>
    <property type="match status" value="1"/>
</dbReference>
<dbReference type="InterPro" id="IPR000467">
    <property type="entry name" value="G_patch_dom"/>
</dbReference>
<feature type="compositionally biased region" description="Acidic residues" evidence="1">
    <location>
        <begin position="292"/>
        <end position="310"/>
    </location>
</feature>
<dbReference type="PROSITE" id="PS50174">
    <property type="entry name" value="G_PATCH"/>
    <property type="match status" value="2"/>
</dbReference>
<dbReference type="InterPro" id="IPR001374">
    <property type="entry name" value="R3H_dom"/>
</dbReference>
<feature type="region of interest" description="Disordered" evidence="1">
    <location>
        <begin position="277"/>
        <end position="310"/>
    </location>
</feature>
<feature type="domain" description="G-patch" evidence="2">
    <location>
        <begin position="737"/>
        <end position="782"/>
    </location>
</feature>
<comment type="caution">
    <text evidence="4">The sequence shown here is derived from an EMBL/GenBank/DDBJ whole genome shotgun (WGS) entry which is preliminary data.</text>
</comment>
<feature type="compositionally biased region" description="Basic and acidic residues" evidence="1">
    <location>
        <begin position="208"/>
        <end position="223"/>
    </location>
</feature>
<evidence type="ECO:0000256" key="1">
    <source>
        <dbReference type="SAM" id="MobiDB-lite"/>
    </source>
</evidence>
<dbReference type="SUPFAM" id="SSF82708">
    <property type="entry name" value="R3H domain"/>
    <property type="match status" value="1"/>
</dbReference>